<gene>
    <name evidence="1" type="ORF">L1987_53721</name>
</gene>
<evidence type="ECO:0000313" key="2">
    <source>
        <dbReference type="Proteomes" id="UP001056120"/>
    </source>
</evidence>
<keyword evidence="2" id="KW-1185">Reference proteome</keyword>
<proteinExistence type="predicted"/>
<dbReference type="EMBL" id="CM042034">
    <property type="protein sequence ID" value="KAI3763267.1"/>
    <property type="molecule type" value="Genomic_DNA"/>
</dbReference>
<dbReference type="Proteomes" id="UP001056120">
    <property type="component" value="Linkage Group LG17"/>
</dbReference>
<protein>
    <submittedName>
        <fullName evidence="1">Uncharacterized protein</fullName>
    </submittedName>
</protein>
<evidence type="ECO:0000313" key="1">
    <source>
        <dbReference type="EMBL" id="KAI3763267.1"/>
    </source>
</evidence>
<comment type="caution">
    <text evidence="1">The sequence shown here is derived from an EMBL/GenBank/DDBJ whole genome shotgun (WGS) entry which is preliminary data.</text>
</comment>
<reference evidence="2" key="1">
    <citation type="journal article" date="2022" name="Mol. Ecol. Resour.">
        <title>The genomes of chicory, endive, great burdock and yacon provide insights into Asteraceae palaeo-polyploidization history and plant inulin production.</title>
        <authorList>
            <person name="Fan W."/>
            <person name="Wang S."/>
            <person name="Wang H."/>
            <person name="Wang A."/>
            <person name="Jiang F."/>
            <person name="Liu H."/>
            <person name="Zhao H."/>
            <person name="Xu D."/>
            <person name="Zhang Y."/>
        </authorList>
    </citation>
    <scope>NUCLEOTIDE SEQUENCE [LARGE SCALE GENOMIC DNA]</scope>
    <source>
        <strain evidence="2">cv. Yunnan</strain>
    </source>
</reference>
<accession>A0ACB9EWQ9</accession>
<sequence length="66" mass="7182">MKSWVIGLLSHLFYLIEESASNFVPKETLGQVIHDLDFVKTYQRPIAFGVGSGANGCCSSLNGTYA</sequence>
<reference evidence="1 2" key="2">
    <citation type="journal article" date="2022" name="Mol. Ecol. Resour.">
        <title>The genomes of chicory, endive, great burdock and yacon provide insights into Asteraceae paleo-polyploidization history and plant inulin production.</title>
        <authorList>
            <person name="Fan W."/>
            <person name="Wang S."/>
            <person name="Wang H."/>
            <person name="Wang A."/>
            <person name="Jiang F."/>
            <person name="Liu H."/>
            <person name="Zhao H."/>
            <person name="Xu D."/>
            <person name="Zhang Y."/>
        </authorList>
    </citation>
    <scope>NUCLEOTIDE SEQUENCE [LARGE SCALE GENOMIC DNA]</scope>
    <source>
        <strain evidence="2">cv. Yunnan</strain>
        <tissue evidence="1">Leaves</tissue>
    </source>
</reference>
<organism evidence="1 2">
    <name type="scientific">Smallanthus sonchifolius</name>
    <dbReference type="NCBI Taxonomy" id="185202"/>
    <lineage>
        <taxon>Eukaryota</taxon>
        <taxon>Viridiplantae</taxon>
        <taxon>Streptophyta</taxon>
        <taxon>Embryophyta</taxon>
        <taxon>Tracheophyta</taxon>
        <taxon>Spermatophyta</taxon>
        <taxon>Magnoliopsida</taxon>
        <taxon>eudicotyledons</taxon>
        <taxon>Gunneridae</taxon>
        <taxon>Pentapetalae</taxon>
        <taxon>asterids</taxon>
        <taxon>campanulids</taxon>
        <taxon>Asterales</taxon>
        <taxon>Asteraceae</taxon>
        <taxon>Asteroideae</taxon>
        <taxon>Heliantheae alliance</taxon>
        <taxon>Millerieae</taxon>
        <taxon>Smallanthus</taxon>
    </lineage>
</organism>
<name>A0ACB9EWQ9_9ASTR</name>